<dbReference type="AlphaFoldDB" id="A0A484KKG8"/>
<accession>A0A484KKG8</accession>
<gene>
    <name evidence="1" type="ORF">CCAM_LOCUS7999</name>
</gene>
<keyword evidence="2" id="KW-1185">Reference proteome</keyword>
<dbReference type="Proteomes" id="UP000595140">
    <property type="component" value="Unassembled WGS sequence"/>
</dbReference>
<organism evidence="1 2">
    <name type="scientific">Cuscuta campestris</name>
    <dbReference type="NCBI Taxonomy" id="132261"/>
    <lineage>
        <taxon>Eukaryota</taxon>
        <taxon>Viridiplantae</taxon>
        <taxon>Streptophyta</taxon>
        <taxon>Embryophyta</taxon>
        <taxon>Tracheophyta</taxon>
        <taxon>Spermatophyta</taxon>
        <taxon>Magnoliopsida</taxon>
        <taxon>eudicotyledons</taxon>
        <taxon>Gunneridae</taxon>
        <taxon>Pentapetalae</taxon>
        <taxon>asterids</taxon>
        <taxon>lamiids</taxon>
        <taxon>Solanales</taxon>
        <taxon>Convolvulaceae</taxon>
        <taxon>Cuscuteae</taxon>
        <taxon>Cuscuta</taxon>
        <taxon>Cuscuta subgen. Grammica</taxon>
        <taxon>Cuscuta sect. Cleistogrammica</taxon>
    </lineage>
</organism>
<evidence type="ECO:0000313" key="1">
    <source>
        <dbReference type="EMBL" id="VFQ66223.1"/>
    </source>
</evidence>
<name>A0A484KKG8_9ASTE</name>
<sequence>MKEEDMVYRIKAAIQKNVSMISMSLAQSLSFMCDWSSGDFHVKNIASLQALRADIVTVVESLNAFQGNQWKKLRMDEILEILLALCTVITDNHSGDFVIRKGSIDNESASSLLFVLYFSKEQSAIISNRVDKEYVA</sequence>
<dbReference type="EMBL" id="OOIL02000537">
    <property type="protein sequence ID" value="VFQ66223.1"/>
    <property type="molecule type" value="Genomic_DNA"/>
</dbReference>
<proteinExistence type="predicted"/>
<reference evidence="1 2" key="1">
    <citation type="submission" date="2018-04" db="EMBL/GenBank/DDBJ databases">
        <authorList>
            <person name="Vogel A."/>
        </authorList>
    </citation>
    <scope>NUCLEOTIDE SEQUENCE [LARGE SCALE GENOMIC DNA]</scope>
</reference>
<evidence type="ECO:0000313" key="2">
    <source>
        <dbReference type="Proteomes" id="UP000595140"/>
    </source>
</evidence>
<protein>
    <submittedName>
        <fullName evidence="1">Uncharacterized protein</fullName>
    </submittedName>
</protein>